<accession>A0ABS7G765</accession>
<dbReference type="Proteomes" id="UP000812961">
    <property type="component" value="Unassembled WGS sequence"/>
</dbReference>
<dbReference type="Pfam" id="PF04773">
    <property type="entry name" value="FecR"/>
    <property type="match status" value="1"/>
</dbReference>
<dbReference type="PIRSF" id="PIRSF018266">
    <property type="entry name" value="FecR"/>
    <property type="match status" value="1"/>
</dbReference>
<dbReference type="RefSeq" id="WP_220248705.1">
    <property type="nucleotide sequence ID" value="NZ_JAICCF010000001.1"/>
</dbReference>
<feature type="domain" description="Protein FecR C-terminal" evidence="3">
    <location>
        <begin position="305"/>
        <end position="368"/>
    </location>
</feature>
<feature type="domain" description="FecR protein" evidence="2">
    <location>
        <begin position="166"/>
        <end position="259"/>
    </location>
</feature>
<sequence length="369" mass="41043">MKHTPDEIDALIISFIDGDISEKEHSVLQELIASDPSINSRFNELVHRFNNVASRQEREEALAHITANSIINRHKKARRVQIAAWTAAASLIIVLGIFLVLSKQAPEKVLATKDVKANGVTLDLGDGQTIDLDQEKSTIAHNGMAFHNSNQTLAYASGNGSTAKATISVAPGRFYHLQLSDGTKLIINSDSKVRFPISFSGPSREIWMEGEAYLDVASNSASPFIVHLAKSKIEVLGTRFNVSTYDTVEKVSLASGKVKVRTGLDSVYLSPGFQSFVPSEDGKISVERFDEETEFSWTQGIFHYDTDLGTIAAAVYRWYGIKMIVSDRVKKQRFYGIIDRNEPIDNFLNRLKLTAKIEYQKMQDSVIIK</sequence>
<evidence type="ECO:0000313" key="5">
    <source>
        <dbReference type="Proteomes" id="UP000812961"/>
    </source>
</evidence>
<dbReference type="InterPro" id="IPR006860">
    <property type="entry name" value="FecR"/>
</dbReference>
<comment type="caution">
    <text evidence="4">The sequence shown here is derived from an EMBL/GenBank/DDBJ whole genome shotgun (WGS) entry which is preliminary data.</text>
</comment>
<keyword evidence="5" id="KW-1185">Reference proteome</keyword>
<evidence type="ECO:0000259" key="2">
    <source>
        <dbReference type="Pfam" id="PF04773"/>
    </source>
</evidence>
<dbReference type="Gene3D" id="3.55.50.30">
    <property type="match status" value="1"/>
</dbReference>
<keyword evidence="1" id="KW-0472">Membrane</keyword>
<evidence type="ECO:0000313" key="4">
    <source>
        <dbReference type="EMBL" id="MBW8683485.1"/>
    </source>
</evidence>
<evidence type="ECO:0000259" key="3">
    <source>
        <dbReference type="Pfam" id="PF16344"/>
    </source>
</evidence>
<dbReference type="PANTHER" id="PTHR30273">
    <property type="entry name" value="PERIPLASMIC SIGNAL SENSOR AND SIGMA FACTOR ACTIVATOR FECR-RELATED"/>
    <property type="match status" value="1"/>
</dbReference>
<evidence type="ECO:0000256" key="1">
    <source>
        <dbReference type="SAM" id="Phobius"/>
    </source>
</evidence>
<protein>
    <submittedName>
        <fullName evidence="4">FecR domain-containing protein</fullName>
    </submittedName>
</protein>
<reference evidence="4 5" key="1">
    <citation type="submission" date="2021-08" db="EMBL/GenBank/DDBJ databases">
        <title>The genome sequence of Chitinophaga sp. B61.</title>
        <authorList>
            <person name="Zhang X."/>
        </authorList>
    </citation>
    <scope>NUCLEOTIDE SEQUENCE [LARGE SCALE GENOMIC DNA]</scope>
    <source>
        <strain evidence="4 5">B61</strain>
    </source>
</reference>
<feature type="transmembrane region" description="Helical" evidence="1">
    <location>
        <begin position="82"/>
        <end position="101"/>
    </location>
</feature>
<keyword evidence="1" id="KW-0812">Transmembrane</keyword>
<dbReference type="InterPro" id="IPR032508">
    <property type="entry name" value="FecR_C"/>
</dbReference>
<name>A0ABS7G765_9BACT</name>
<proteinExistence type="predicted"/>
<dbReference type="InterPro" id="IPR012373">
    <property type="entry name" value="Ferrdict_sens_TM"/>
</dbReference>
<dbReference type="EMBL" id="JAICCF010000001">
    <property type="protein sequence ID" value="MBW8683485.1"/>
    <property type="molecule type" value="Genomic_DNA"/>
</dbReference>
<gene>
    <name evidence="4" type="ORF">K1Y79_03985</name>
</gene>
<dbReference type="Gene3D" id="2.60.120.1440">
    <property type="match status" value="1"/>
</dbReference>
<dbReference type="PANTHER" id="PTHR30273:SF2">
    <property type="entry name" value="PROTEIN FECR"/>
    <property type="match status" value="1"/>
</dbReference>
<keyword evidence="1" id="KW-1133">Transmembrane helix</keyword>
<organism evidence="4 5">
    <name type="scientific">Chitinophaga rhizophila</name>
    <dbReference type="NCBI Taxonomy" id="2866212"/>
    <lineage>
        <taxon>Bacteria</taxon>
        <taxon>Pseudomonadati</taxon>
        <taxon>Bacteroidota</taxon>
        <taxon>Chitinophagia</taxon>
        <taxon>Chitinophagales</taxon>
        <taxon>Chitinophagaceae</taxon>
        <taxon>Chitinophaga</taxon>
    </lineage>
</organism>
<dbReference type="Pfam" id="PF16344">
    <property type="entry name" value="FecR_C"/>
    <property type="match status" value="1"/>
</dbReference>